<evidence type="ECO:0000313" key="3">
    <source>
        <dbReference type="Proteomes" id="UP001212997"/>
    </source>
</evidence>
<sequence length="248" mass="27949">MITSKLPAEDSEKGRRRRLQDYIRASESVLPPQEHSSNSEEETLRKFGLGRPTRPDKGKEREHALPHRQVLSENQGSKRTTLEEPTGPIGSFRLPTTTTSTLPEDPIVSSASRTPKPSRIPSKGTPEWRSLVTSRSKEILEALDNPSDEDDRENLSVEMLLAYNRYISPFQGQQSLKQAVERLLARETLLPHDIVDLGPSPPEGWKRYVLKPLVYESIEGVIHAVQDLLNRMISLPTRRKAGSIYPKG</sequence>
<organism evidence="2 3">
    <name type="scientific">Meripilus lineatus</name>
    <dbReference type="NCBI Taxonomy" id="2056292"/>
    <lineage>
        <taxon>Eukaryota</taxon>
        <taxon>Fungi</taxon>
        <taxon>Dikarya</taxon>
        <taxon>Basidiomycota</taxon>
        <taxon>Agaricomycotina</taxon>
        <taxon>Agaricomycetes</taxon>
        <taxon>Polyporales</taxon>
        <taxon>Meripilaceae</taxon>
        <taxon>Meripilus</taxon>
    </lineage>
</organism>
<dbReference type="EMBL" id="JANAWD010000886">
    <property type="protein sequence ID" value="KAJ3475262.1"/>
    <property type="molecule type" value="Genomic_DNA"/>
</dbReference>
<name>A0AAD5UUY6_9APHY</name>
<dbReference type="Proteomes" id="UP001212997">
    <property type="component" value="Unassembled WGS sequence"/>
</dbReference>
<protein>
    <submittedName>
        <fullName evidence="2">Uncharacterized protein</fullName>
    </submittedName>
</protein>
<dbReference type="AlphaFoldDB" id="A0AAD5UUY6"/>
<reference evidence="2" key="1">
    <citation type="submission" date="2022-07" db="EMBL/GenBank/DDBJ databases">
        <title>Genome Sequence of Physisporinus lineatus.</title>
        <authorList>
            <person name="Buettner E."/>
        </authorList>
    </citation>
    <scope>NUCLEOTIDE SEQUENCE</scope>
    <source>
        <strain evidence="2">VT162</strain>
    </source>
</reference>
<evidence type="ECO:0000313" key="2">
    <source>
        <dbReference type="EMBL" id="KAJ3475262.1"/>
    </source>
</evidence>
<comment type="caution">
    <text evidence="2">The sequence shown here is derived from an EMBL/GenBank/DDBJ whole genome shotgun (WGS) entry which is preliminary data.</text>
</comment>
<gene>
    <name evidence="2" type="ORF">NLI96_g11950</name>
</gene>
<feature type="compositionally biased region" description="Basic and acidic residues" evidence="1">
    <location>
        <begin position="53"/>
        <end position="65"/>
    </location>
</feature>
<evidence type="ECO:0000256" key="1">
    <source>
        <dbReference type="SAM" id="MobiDB-lite"/>
    </source>
</evidence>
<feature type="region of interest" description="Disordered" evidence="1">
    <location>
        <begin position="1"/>
        <end position="128"/>
    </location>
</feature>
<keyword evidence="3" id="KW-1185">Reference proteome</keyword>
<accession>A0AAD5UUY6</accession>
<proteinExistence type="predicted"/>